<dbReference type="GO" id="GO:0000978">
    <property type="term" value="F:RNA polymerase II cis-regulatory region sequence-specific DNA binding"/>
    <property type="evidence" value="ECO:0000318"/>
    <property type="project" value="GO_Central"/>
</dbReference>
<dbReference type="PROSITE" id="PS50066">
    <property type="entry name" value="MADS_BOX_2"/>
    <property type="match status" value="1"/>
</dbReference>
<dbReference type="AlphaFoldDB" id="W1NSG3"/>
<keyword evidence="5" id="KW-0539">Nucleus</keyword>
<dbReference type="OrthoDB" id="601557at2759"/>
<evidence type="ECO:0000313" key="8">
    <source>
        <dbReference type="Proteomes" id="UP000017836"/>
    </source>
</evidence>
<dbReference type="Pfam" id="PF00319">
    <property type="entry name" value="SRF-TF"/>
    <property type="match status" value="1"/>
</dbReference>
<gene>
    <name evidence="7" type="ORF">AMTR_s00116p00124910</name>
</gene>
<sequence length="199" mass="22529">MGRLPSSNSNRFKMRLKGIKKKASELSTLCTIDVCVICFGPNGELETWPEDQSTHMPVFERCIILAKSNWSKRKIDAYSTLEAQIDKLSRDLVRKHQEINECLHFLNDSYLGVHSSESPQSMLASLDMEIDKASARLITETVKPLDETDFVGLDDIVKLNGFDNFNGGDVHTLPLQLLQEDDFLRSHQWLVGGPSSRLY</sequence>
<dbReference type="GO" id="GO:0006357">
    <property type="term" value="P:regulation of transcription by RNA polymerase II"/>
    <property type="evidence" value="ECO:0000318"/>
    <property type="project" value="GO_Central"/>
</dbReference>
<dbReference type="InterPro" id="IPR002100">
    <property type="entry name" value="TF_MADSbox"/>
</dbReference>
<dbReference type="SUPFAM" id="SSF55455">
    <property type="entry name" value="SRF-like"/>
    <property type="match status" value="1"/>
</dbReference>
<name>W1NSG3_AMBTC</name>
<evidence type="ECO:0000256" key="2">
    <source>
        <dbReference type="ARBA" id="ARBA00023015"/>
    </source>
</evidence>
<proteinExistence type="predicted"/>
<dbReference type="GO" id="GO:0005634">
    <property type="term" value="C:nucleus"/>
    <property type="evidence" value="ECO:0007669"/>
    <property type="project" value="UniProtKB-SubCell"/>
</dbReference>
<evidence type="ECO:0000256" key="4">
    <source>
        <dbReference type="ARBA" id="ARBA00023163"/>
    </source>
</evidence>
<dbReference type="InterPro" id="IPR033897">
    <property type="entry name" value="SRF-like_MADS-box"/>
</dbReference>
<dbReference type="GO" id="GO:0046983">
    <property type="term" value="F:protein dimerization activity"/>
    <property type="evidence" value="ECO:0007669"/>
    <property type="project" value="InterPro"/>
</dbReference>
<evidence type="ECO:0000259" key="6">
    <source>
        <dbReference type="PROSITE" id="PS50066"/>
    </source>
</evidence>
<evidence type="ECO:0000256" key="1">
    <source>
        <dbReference type="ARBA" id="ARBA00004123"/>
    </source>
</evidence>
<dbReference type="GO" id="GO:0045944">
    <property type="term" value="P:positive regulation of transcription by RNA polymerase II"/>
    <property type="evidence" value="ECO:0007669"/>
    <property type="project" value="InterPro"/>
</dbReference>
<evidence type="ECO:0000313" key="7">
    <source>
        <dbReference type="EMBL" id="ERM97789.1"/>
    </source>
</evidence>
<dbReference type="Proteomes" id="UP000017836">
    <property type="component" value="Unassembled WGS sequence"/>
</dbReference>
<keyword evidence="3" id="KW-0238">DNA-binding</keyword>
<keyword evidence="2" id="KW-0805">Transcription regulation</keyword>
<organism evidence="7 8">
    <name type="scientific">Amborella trichopoda</name>
    <dbReference type="NCBI Taxonomy" id="13333"/>
    <lineage>
        <taxon>Eukaryota</taxon>
        <taxon>Viridiplantae</taxon>
        <taxon>Streptophyta</taxon>
        <taxon>Embryophyta</taxon>
        <taxon>Tracheophyta</taxon>
        <taxon>Spermatophyta</taxon>
        <taxon>Magnoliopsida</taxon>
        <taxon>Amborellales</taxon>
        <taxon>Amborellaceae</taxon>
        <taxon>Amborella</taxon>
    </lineage>
</organism>
<feature type="domain" description="MADS-box" evidence="6">
    <location>
        <begin position="12"/>
        <end position="52"/>
    </location>
</feature>
<dbReference type="GO" id="GO:0000981">
    <property type="term" value="F:DNA-binding transcription factor activity, RNA polymerase II-specific"/>
    <property type="evidence" value="ECO:0000318"/>
    <property type="project" value="GO_Central"/>
</dbReference>
<protein>
    <recommendedName>
        <fullName evidence="6">MADS-box domain-containing protein</fullName>
    </recommendedName>
</protein>
<dbReference type="SMART" id="SM00432">
    <property type="entry name" value="MADS"/>
    <property type="match status" value="1"/>
</dbReference>
<dbReference type="Gramene" id="ERM97789">
    <property type="protein sequence ID" value="ERM97789"/>
    <property type="gene ID" value="AMTR_s00116p00124910"/>
</dbReference>
<keyword evidence="8" id="KW-1185">Reference proteome</keyword>
<evidence type="ECO:0000256" key="5">
    <source>
        <dbReference type="ARBA" id="ARBA00023242"/>
    </source>
</evidence>
<dbReference type="Gene3D" id="3.40.1810.10">
    <property type="entry name" value="Transcription factor, MADS-box"/>
    <property type="match status" value="1"/>
</dbReference>
<comment type="subcellular location">
    <subcellularLocation>
        <location evidence="1">Nucleus</location>
    </subcellularLocation>
</comment>
<dbReference type="HOGENOM" id="CLU_1373912_0_0_1"/>
<dbReference type="eggNOG" id="KOG0014">
    <property type="taxonomic scope" value="Eukaryota"/>
</dbReference>
<dbReference type="InterPro" id="IPR036879">
    <property type="entry name" value="TF_MADSbox_sf"/>
</dbReference>
<dbReference type="EMBL" id="KI395851">
    <property type="protein sequence ID" value="ERM97789.1"/>
    <property type="molecule type" value="Genomic_DNA"/>
</dbReference>
<dbReference type="CDD" id="cd00266">
    <property type="entry name" value="MADS_SRF_like"/>
    <property type="match status" value="1"/>
</dbReference>
<evidence type="ECO:0000256" key="3">
    <source>
        <dbReference type="ARBA" id="ARBA00023125"/>
    </source>
</evidence>
<accession>W1NSG3</accession>
<keyword evidence="4" id="KW-0804">Transcription</keyword>
<reference evidence="8" key="1">
    <citation type="journal article" date="2013" name="Science">
        <title>The Amborella genome and the evolution of flowering plants.</title>
        <authorList>
            <consortium name="Amborella Genome Project"/>
        </authorList>
    </citation>
    <scope>NUCLEOTIDE SEQUENCE [LARGE SCALE GENOMIC DNA]</scope>
</reference>